<sequence>MPIDRAQLVSPFAVPAEPELPPDPGRENKFLSPFQVREEAEIIHEKRPDIGPVEEIEGMLTLGSSLVATPIAGLGGLSQILSNEIGLGEKIPPEKQIEWIADKLTYLPRTEGGREFA</sequence>
<reference evidence="2" key="1">
    <citation type="journal article" date="2014" name="Front. Microbiol.">
        <title>High frequency of phylogenetically diverse reductive dehalogenase-homologous genes in deep subseafloor sedimentary metagenomes.</title>
        <authorList>
            <person name="Kawai M."/>
            <person name="Futagami T."/>
            <person name="Toyoda A."/>
            <person name="Takaki Y."/>
            <person name="Nishi S."/>
            <person name="Hori S."/>
            <person name="Arai W."/>
            <person name="Tsubouchi T."/>
            <person name="Morono Y."/>
            <person name="Uchiyama I."/>
            <person name="Ito T."/>
            <person name="Fujiyama A."/>
            <person name="Inagaki F."/>
            <person name="Takami H."/>
        </authorList>
    </citation>
    <scope>NUCLEOTIDE SEQUENCE</scope>
    <source>
        <strain evidence="2">Expedition CK06-06</strain>
    </source>
</reference>
<dbReference type="AlphaFoldDB" id="X0TRP6"/>
<organism evidence="2">
    <name type="scientific">marine sediment metagenome</name>
    <dbReference type="NCBI Taxonomy" id="412755"/>
    <lineage>
        <taxon>unclassified sequences</taxon>
        <taxon>metagenomes</taxon>
        <taxon>ecological metagenomes</taxon>
    </lineage>
</organism>
<name>X0TRP6_9ZZZZ</name>
<proteinExistence type="predicted"/>
<evidence type="ECO:0000313" key="2">
    <source>
        <dbReference type="EMBL" id="GAF89871.1"/>
    </source>
</evidence>
<protein>
    <submittedName>
        <fullName evidence="2">Uncharacterized protein</fullName>
    </submittedName>
</protein>
<gene>
    <name evidence="2" type="ORF">S01H1_22559</name>
</gene>
<accession>X0TRP6</accession>
<dbReference type="EMBL" id="BARS01012759">
    <property type="protein sequence ID" value="GAF89871.1"/>
    <property type="molecule type" value="Genomic_DNA"/>
</dbReference>
<feature type="non-terminal residue" evidence="2">
    <location>
        <position position="117"/>
    </location>
</feature>
<evidence type="ECO:0000256" key="1">
    <source>
        <dbReference type="SAM" id="MobiDB-lite"/>
    </source>
</evidence>
<feature type="region of interest" description="Disordered" evidence="1">
    <location>
        <begin position="1"/>
        <end position="28"/>
    </location>
</feature>
<comment type="caution">
    <text evidence="2">The sequence shown here is derived from an EMBL/GenBank/DDBJ whole genome shotgun (WGS) entry which is preliminary data.</text>
</comment>